<name>A0ABY9G797_9PSED</name>
<evidence type="ECO:0000313" key="3">
    <source>
        <dbReference type="Proteomes" id="UP001230339"/>
    </source>
</evidence>
<dbReference type="Proteomes" id="UP001230339">
    <property type="component" value="Chromosome"/>
</dbReference>
<dbReference type="Pfam" id="PF13409">
    <property type="entry name" value="GST_N_2"/>
    <property type="match status" value="1"/>
</dbReference>
<keyword evidence="3" id="KW-1185">Reference proteome</keyword>
<dbReference type="EMBL" id="CP117449">
    <property type="protein sequence ID" value="WLH11474.1"/>
    <property type="molecule type" value="Genomic_DNA"/>
</dbReference>
<dbReference type="CDD" id="cd03057">
    <property type="entry name" value="GST_N_Beta"/>
    <property type="match status" value="1"/>
</dbReference>
<dbReference type="PANTHER" id="PTHR44051">
    <property type="entry name" value="GLUTATHIONE S-TRANSFERASE-RELATED"/>
    <property type="match status" value="1"/>
</dbReference>
<dbReference type="InterPro" id="IPR004045">
    <property type="entry name" value="Glutathione_S-Trfase_N"/>
</dbReference>
<accession>A0ABY9G797</accession>
<dbReference type="SUPFAM" id="SSF47616">
    <property type="entry name" value="GST C-terminal domain-like"/>
    <property type="match status" value="1"/>
</dbReference>
<proteinExistence type="predicted"/>
<dbReference type="Gene3D" id="1.20.1050.10">
    <property type="match status" value="1"/>
</dbReference>
<feature type="domain" description="GST N-terminal" evidence="1">
    <location>
        <begin position="1"/>
        <end position="88"/>
    </location>
</feature>
<evidence type="ECO:0000259" key="1">
    <source>
        <dbReference type="PROSITE" id="PS50404"/>
    </source>
</evidence>
<dbReference type="InterPro" id="IPR036282">
    <property type="entry name" value="Glutathione-S-Trfase_C_sf"/>
</dbReference>
<protein>
    <submittedName>
        <fullName evidence="2">Glutathione S-transferase N-terminal domain-containing protein</fullName>
    </submittedName>
</protein>
<organism evidence="2 3">
    <name type="scientific">Pseudomonas hefeiensis</name>
    <dbReference type="NCBI Taxonomy" id="2738125"/>
    <lineage>
        <taxon>Bacteria</taxon>
        <taxon>Pseudomonadati</taxon>
        <taxon>Pseudomonadota</taxon>
        <taxon>Gammaproteobacteria</taxon>
        <taxon>Pseudomonadales</taxon>
        <taxon>Pseudomonadaceae</taxon>
        <taxon>Pseudomonas</taxon>
    </lineage>
</organism>
<sequence length="219" mass="24328">MYRLYYSPGACSLAAHIILEELGLPFELELRSALKGSGTQTPEYLSVNPKGRVPALQSSSGDIGGVGGVLTELPAILFFLAVRHPEGHLLPCEPGAQARCIEWLNWLSGTVHTLAYGQIWRPQRVLDDPSCFPDVVAMGIKNVERDYAFIEHQLRTLPDTESFTIVHPVLLVFWLWGKCIGLDMSKKYPMWAHTMSLVIERPAVRRALATEGIDLGLFT</sequence>
<evidence type="ECO:0000313" key="2">
    <source>
        <dbReference type="EMBL" id="WLH11474.1"/>
    </source>
</evidence>
<reference evidence="2 3" key="1">
    <citation type="submission" date="2023-02" db="EMBL/GenBank/DDBJ databases">
        <title>Evolution of Hrp T3SS in non-pathogenic Pseudomonas fluorescens.</title>
        <authorList>
            <person name="Liao K."/>
            <person name="Wei H."/>
            <person name="Gu Y."/>
        </authorList>
    </citation>
    <scope>NUCLEOTIDE SEQUENCE [LARGE SCALE GENOMIC DNA]</scope>
    <source>
        <strain evidence="2 3">FP205</strain>
    </source>
</reference>
<dbReference type="SUPFAM" id="SSF52833">
    <property type="entry name" value="Thioredoxin-like"/>
    <property type="match status" value="1"/>
</dbReference>
<dbReference type="PROSITE" id="PS50404">
    <property type="entry name" value="GST_NTER"/>
    <property type="match status" value="1"/>
</dbReference>
<dbReference type="RefSeq" id="WP_305385496.1">
    <property type="nucleotide sequence ID" value="NZ_CP117426.1"/>
</dbReference>
<dbReference type="Gene3D" id="3.40.30.10">
    <property type="entry name" value="Glutaredoxin"/>
    <property type="match status" value="1"/>
</dbReference>
<gene>
    <name evidence="2" type="ORF">PSH57_21840</name>
</gene>
<dbReference type="InterPro" id="IPR036249">
    <property type="entry name" value="Thioredoxin-like_sf"/>
</dbReference>
<dbReference type="PANTHER" id="PTHR44051:SF8">
    <property type="entry name" value="GLUTATHIONE S-TRANSFERASE GSTA"/>
    <property type="match status" value="1"/>
</dbReference>